<dbReference type="CDD" id="cd01650">
    <property type="entry name" value="RT_nLTR_like"/>
    <property type="match status" value="1"/>
</dbReference>
<dbReference type="PANTHER" id="PTHR33116">
    <property type="entry name" value="REVERSE TRANSCRIPTASE ZINC-BINDING DOMAIN-CONTAINING PROTEIN-RELATED-RELATED"/>
    <property type="match status" value="1"/>
</dbReference>
<dbReference type="GO" id="GO:0004523">
    <property type="term" value="F:RNA-DNA hybrid ribonuclease activity"/>
    <property type="evidence" value="ECO:0007669"/>
    <property type="project" value="InterPro"/>
</dbReference>
<gene>
    <name evidence="2" type="ORF">HRI_002123900</name>
</gene>
<dbReference type="InterPro" id="IPR005135">
    <property type="entry name" value="Endo/exonuclease/phosphatase"/>
</dbReference>
<dbReference type="OrthoDB" id="1001505at2759"/>
<dbReference type="EMBL" id="BSYR01000020">
    <property type="protein sequence ID" value="GMI84546.1"/>
    <property type="molecule type" value="Genomic_DNA"/>
</dbReference>
<dbReference type="InterPro" id="IPR026960">
    <property type="entry name" value="RVT-Znf"/>
</dbReference>
<evidence type="ECO:0000313" key="3">
    <source>
        <dbReference type="Proteomes" id="UP001165190"/>
    </source>
</evidence>
<dbReference type="Proteomes" id="UP001165190">
    <property type="component" value="Unassembled WGS sequence"/>
</dbReference>
<dbReference type="SUPFAM" id="SSF53098">
    <property type="entry name" value="Ribonuclease H-like"/>
    <property type="match status" value="1"/>
</dbReference>
<dbReference type="CDD" id="cd06222">
    <property type="entry name" value="RNase_H_like"/>
    <property type="match status" value="1"/>
</dbReference>
<dbReference type="Gene3D" id="3.60.10.10">
    <property type="entry name" value="Endonuclease/exonuclease/phosphatase"/>
    <property type="match status" value="1"/>
</dbReference>
<reference evidence="2" key="1">
    <citation type="submission" date="2023-05" db="EMBL/GenBank/DDBJ databases">
        <title>Genome and transcriptome analyses reveal genes involved in the formation of fine ridges on petal epidermal cells in Hibiscus trionum.</title>
        <authorList>
            <person name="Koshimizu S."/>
            <person name="Masuda S."/>
            <person name="Ishii T."/>
            <person name="Shirasu K."/>
            <person name="Hoshino A."/>
            <person name="Arita M."/>
        </authorList>
    </citation>
    <scope>NUCLEOTIDE SEQUENCE</scope>
    <source>
        <strain evidence="2">Hamamatsu line</strain>
    </source>
</reference>
<dbReference type="Pfam" id="PF03372">
    <property type="entry name" value="Exo_endo_phos"/>
    <property type="match status" value="1"/>
</dbReference>
<dbReference type="Pfam" id="PF13966">
    <property type="entry name" value="zf-RVT"/>
    <property type="match status" value="1"/>
</dbReference>
<dbReference type="SUPFAM" id="SSF56219">
    <property type="entry name" value="DNase I-like"/>
    <property type="match status" value="1"/>
</dbReference>
<dbReference type="InterPro" id="IPR012337">
    <property type="entry name" value="RNaseH-like_sf"/>
</dbReference>
<organism evidence="2 3">
    <name type="scientific">Hibiscus trionum</name>
    <name type="common">Flower of an hour</name>
    <dbReference type="NCBI Taxonomy" id="183268"/>
    <lineage>
        <taxon>Eukaryota</taxon>
        <taxon>Viridiplantae</taxon>
        <taxon>Streptophyta</taxon>
        <taxon>Embryophyta</taxon>
        <taxon>Tracheophyta</taxon>
        <taxon>Spermatophyta</taxon>
        <taxon>Magnoliopsida</taxon>
        <taxon>eudicotyledons</taxon>
        <taxon>Gunneridae</taxon>
        <taxon>Pentapetalae</taxon>
        <taxon>rosids</taxon>
        <taxon>malvids</taxon>
        <taxon>Malvales</taxon>
        <taxon>Malvaceae</taxon>
        <taxon>Malvoideae</taxon>
        <taxon>Hibiscus</taxon>
    </lineage>
</organism>
<dbReference type="PANTHER" id="PTHR33116:SF86">
    <property type="entry name" value="REVERSE TRANSCRIPTASE DOMAIN-CONTAINING PROTEIN"/>
    <property type="match status" value="1"/>
</dbReference>
<dbReference type="InterPro" id="IPR043502">
    <property type="entry name" value="DNA/RNA_pol_sf"/>
</dbReference>
<feature type="domain" description="Reverse transcriptase" evidence="1">
    <location>
        <begin position="478"/>
        <end position="760"/>
    </location>
</feature>
<accession>A0A9W7M1V4</accession>
<dbReference type="Pfam" id="PF00078">
    <property type="entry name" value="RVT_1"/>
    <property type="match status" value="1"/>
</dbReference>
<protein>
    <recommendedName>
        <fullName evidence="1">Reverse transcriptase domain-containing protein</fullName>
    </recommendedName>
</protein>
<dbReference type="PROSITE" id="PS50878">
    <property type="entry name" value="RT_POL"/>
    <property type="match status" value="1"/>
</dbReference>
<dbReference type="InterPro" id="IPR036691">
    <property type="entry name" value="Endo/exonu/phosph_ase_sf"/>
</dbReference>
<dbReference type="Gene3D" id="3.30.420.10">
    <property type="entry name" value="Ribonuclease H-like superfamily/Ribonuclease H"/>
    <property type="match status" value="1"/>
</dbReference>
<dbReference type="InterPro" id="IPR044730">
    <property type="entry name" value="RNase_H-like_dom_plant"/>
</dbReference>
<dbReference type="SUPFAM" id="SSF56672">
    <property type="entry name" value="DNA/RNA polymerases"/>
    <property type="match status" value="1"/>
</dbReference>
<keyword evidence="3" id="KW-1185">Reference proteome</keyword>
<proteinExistence type="predicted"/>
<dbReference type="GO" id="GO:0003676">
    <property type="term" value="F:nucleic acid binding"/>
    <property type="evidence" value="ECO:0007669"/>
    <property type="project" value="InterPro"/>
</dbReference>
<evidence type="ECO:0000259" key="1">
    <source>
        <dbReference type="PROSITE" id="PS50878"/>
    </source>
</evidence>
<sequence length="1370" mass="156514">MKTLSWNVHGLGKLRAVRRLRNKLREVRPNVVFFMETKLSDVRMARVRRQLGYSQGFDVSANGSCGGLSIGWTRDVSVSIRSFSIFHIDADISVDSPPSTWRFTGFYGNPVESLREDSWNLLRSLSENQNLPWLVMGDFNEILLSSEKEGGRLRPNRNMEAFRSALEDCGLMDLGFTGHWYTWEKGRLSTNVIRERLDRGVANSSWWDSFPDFSVQHLSHSMSDHCPVLLTHWHPDSPSDCFNEQAFKFNANWTLEESWEPLIKEFWTGNNLTLPSKLKMLGTKLIQWQKENKRIYGNQSRTLKERLSSLAHKDPDDDVLAEILDVKLALNLEADKEELYWEQRARVNWLRHGDRNTTFFHKWASYRKKKNTITKLQDDSGTWVTDEGAMESMATGFYANLFTSAGSIREESILNGIRTVVDNDMNKMLLLPFRKDELFAALQDMAPLKASGSDGYHALFYQKYWHIVGEEVSNFCLNILNNSGDISCINDANIVLIPKVENPANMTQFRPISLCNVLYKIIAKAIVNRLSPLLDQCIDDTQGAFVANRHITDNILIAYEVLHSLKMRRGGRNGSFALKLDMSKAYDRVEWPFITSIMSRMGFDDRWVSLVMRCVESVSYRVLFNGKVSEGFRPTRGLRQGDPLSPYLFLFCAQGLSALLHSAKANNTLKGVKVGRQGITLTHLFFADDCILFGDASTHGATIMRDLLLCYERASGQKVNFEKSLIYFSNNLNQNAKDDIGALLGVRISNNPEKYLGLPTMVGRNKQEAFAGLRDRTNKKVEGWSVKFLSMGGKEVFLKSVLQAIPVYAMQCFLFPLSLCNALESIYNKFWWRNNSSGKGIHWSRWLDLCASKDMGGMGFRNLAKFNIAILAKQGWHILTRPNGLLARVLKGKYFPNGSFMDSNLGSNPSYTWKSIWACRGLLEKGVSWMVGDGKSINVWNDSWVPGLKDGRVSVDPIPLQYSWVSDLIEDNSSNAHSWKEEVIRRIFPDDQANLILSIKLPTISIPDEYRWRFESSGNYTVKSGYKFLMGEENFPRDNITEAQLQAKQVFSKIWSSSIPSKVQVMCWRFINNYIPTKENLHYRRLPVSTDCLLCSSSPESVKHILQCSYFLQVLSELHIDISMIPMEQQWLQWLSHLFEKLSTEAIRLFFMTIWAVWTYRNKRMHDNCNQRPKDVAHFIKQYLCEIDASRTHISKKAATQSESWIPPPMNYVKVNYDASFQSVEKKSFSGVIIRNTQGLIMAAGSYPNSLVPNPEVAEALACRHAVTLAMELGFHHAQIEGDSLNINKKLSVKSCDRSLTGPIIRDIKRIKRGLRDLSFRYSHRTTNMAAHLMAKEGRRIDSTRVWIEEAPNSVEAEAREDRIRAGLVP</sequence>
<dbReference type="InterPro" id="IPR000477">
    <property type="entry name" value="RT_dom"/>
</dbReference>
<dbReference type="InterPro" id="IPR036397">
    <property type="entry name" value="RNaseH_sf"/>
</dbReference>
<evidence type="ECO:0000313" key="2">
    <source>
        <dbReference type="EMBL" id="GMI84546.1"/>
    </source>
</evidence>
<comment type="caution">
    <text evidence="2">The sequence shown here is derived from an EMBL/GenBank/DDBJ whole genome shotgun (WGS) entry which is preliminary data.</text>
</comment>
<dbReference type="InterPro" id="IPR002156">
    <property type="entry name" value="RNaseH_domain"/>
</dbReference>
<name>A0A9W7M1V4_HIBTR</name>
<dbReference type="Pfam" id="PF13456">
    <property type="entry name" value="RVT_3"/>
    <property type="match status" value="1"/>
</dbReference>